<feature type="region of interest" description="Disordered" evidence="1">
    <location>
        <begin position="175"/>
        <end position="265"/>
    </location>
</feature>
<reference evidence="2 3" key="1">
    <citation type="submission" date="2018-09" db="EMBL/GenBank/DDBJ databases">
        <title>Genomic investigation of the strawberry pathogen Phytophthora fragariae indicates pathogenicity is determined by transcriptional variation in three key races.</title>
        <authorList>
            <person name="Adams T.M."/>
            <person name="Armitage A.D."/>
            <person name="Sobczyk M.K."/>
            <person name="Bates H.J."/>
            <person name="Dunwell J.M."/>
            <person name="Nellist C.F."/>
            <person name="Harrison R.J."/>
        </authorList>
    </citation>
    <scope>NUCLEOTIDE SEQUENCE [LARGE SCALE GENOMIC DNA]</scope>
    <source>
        <strain evidence="2 3">SCRP245</strain>
    </source>
</reference>
<evidence type="ECO:0000256" key="1">
    <source>
        <dbReference type="SAM" id="MobiDB-lite"/>
    </source>
</evidence>
<protein>
    <submittedName>
        <fullName evidence="2">Uncharacterized protein</fullName>
    </submittedName>
</protein>
<name>A0A6A3GSI1_9STRA</name>
<organism evidence="2 3">
    <name type="scientific">Phytophthora fragariae</name>
    <dbReference type="NCBI Taxonomy" id="53985"/>
    <lineage>
        <taxon>Eukaryota</taxon>
        <taxon>Sar</taxon>
        <taxon>Stramenopiles</taxon>
        <taxon>Oomycota</taxon>
        <taxon>Peronosporomycetes</taxon>
        <taxon>Peronosporales</taxon>
        <taxon>Peronosporaceae</taxon>
        <taxon>Phytophthora</taxon>
    </lineage>
</organism>
<sequence length="449" mass="49026">MNEPPLEERETTFESACAPYCKPTIDERETTYESACAPYCEPSADERETNYLTRPATENENPNETSEDVNENPSETSEDVNENPSEASEDANENPSEMSEDVNENPCETSADVKETPYETSADVSKYPYEASEDANETPNETSEDVSENPYEGGVNAARLESQPNVSVRHITIVYGGFGLGRSSRRRTDLKEGTTSSDAREPPQRGESQVERETEPALSTLDDDATIAYRERMGSVTECPSEREVEALKPLDPEGPGPPLSKKETNAVANPECASLFAPDELDALEAGRPSPATEVKEEYDKELDERLFPLDEVALKKKMMITNAAKEKSPVLGELSSLPNLSVETLGCAPGELSVPEYWSTWYRRTLAASESESSDDRDVGGGGHVCEITGLHSGGLVPVGESPTSDRMLCMATRVLPLKSGSSKVAPMSVQFMLSMGTLKVTWMIFV</sequence>
<evidence type="ECO:0000313" key="2">
    <source>
        <dbReference type="EMBL" id="KAE8959925.1"/>
    </source>
</evidence>
<dbReference type="EMBL" id="QXFW01006173">
    <property type="protein sequence ID" value="KAE8959925.1"/>
    <property type="molecule type" value="Genomic_DNA"/>
</dbReference>
<feature type="compositionally biased region" description="Acidic residues" evidence="1">
    <location>
        <begin position="131"/>
        <end position="147"/>
    </location>
</feature>
<proteinExistence type="predicted"/>
<dbReference type="AlphaFoldDB" id="A0A6A3GSI1"/>
<feature type="compositionally biased region" description="Acidic residues" evidence="1">
    <location>
        <begin position="65"/>
        <end position="103"/>
    </location>
</feature>
<feature type="compositionally biased region" description="Basic and acidic residues" evidence="1">
    <location>
        <begin position="240"/>
        <end position="252"/>
    </location>
</feature>
<gene>
    <name evidence="2" type="ORF">PF011_g30270</name>
</gene>
<feature type="compositionally biased region" description="Basic and acidic residues" evidence="1">
    <location>
        <begin position="186"/>
        <end position="215"/>
    </location>
</feature>
<accession>A0A6A3GSI1</accession>
<dbReference type="Proteomes" id="UP000460718">
    <property type="component" value="Unassembled WGS sequence"/>
</dbReference>
<feature type="region of interest" description="Disordered" evidence="1">
    <location>
        <begin position="38"/>
        <end position="160"/>
    </location>
</feature>
<comment type="caution">
    <text evidence="2">The sequence shown here is derived from an EMBL/GenBank/DDBJ whole genome shotgun (WGS) entry which is preliminary data.</text>
</comment>
<feature type="compositionally biased region" description="Polar residues" evidence="1">
    <location>
        <begin position="50"/>
        <end position="64"/>
    </location>
</feature>
<evidence type="ECO:0000313" key="3">
    <source>
        <dbReference type="Proteomes" id="UP000460718"/>
    </source>
</evidence>